<dbReference type="SUPFAM" id="SSF81338">
    <property type="entry name" value="Aquaporin-like"/>
    <property type="match status" value="1"/>
</dbReference>
<dbReference type="STRING" id="542762.A0A4S4F5D9"/>
<comment type="similarity">
    <text evidence="5">Belongs to the MIP/aquaporin (TC 1.A.8) family.</text>
</comment>
<evidence type="ECO:0000256" key="6">
    <source>
        <dbReference type="SAM" id="Phobius"/>
    </source>
</evidence>
<accession>A0A4S4F5D9</accession>
<comment type="subcellular location">
    <subcellularLocation>
        <location evidence="1">Membrane</location>
        <topology evidence="1">Multi-pass membrane protein</topology>
    </subcellularLocation>
</comment>
<keyword evidence="3 6" id="KW-1133">Transmembrane helix</keyword>
<evidence type="ECO:0000256" key="5">
    <source>
        <dbReference type="RuleBase" id="RU000477"/>
    </source>
</evidence>
<name>A0A4S4F5D9_CAMSN</name>
<evidence type="ECO:0000313" key="7">
    <source>
        <dbReference type="EMBL" id="THG23936.1"/>
    </source>
</evidence>
<sequence length="344" mass="36808">MESIVSIENGDEELRNRSIDQESRTKMATFSRKKSSGTTLLSCIGCHEYFSLEMWRAALTELVATASLMFTLTTSIIACLDSNGPDPKLTIPFAVFFIAFLFLMVTVPLSGGHMSPVFTFIAAFKGVITFARASIYILAQCIGSIIGFLIIKSVMSHHDIQKYSLGGCAIHGEGPSSSGLSAGTALILEFSCTFVVLFVGVTVAFDKRRCEELGLALVCAVVAGAMALVVFVSITVTGQASYAGVGLNPARCLGPALLEGGHLCNARPSPKKIQCHPIGAHFSIARPTYLVGFPRPEITLVAMIIVDTNTLRPTAIPMAEQSMTQSMNLCLALINCNPSWAQQL</sequence>
<protein>
    <submittedName>
        <fullName evidence="7">Uncharacterized protein</fullName>
    </submittedName>
</protein>
<evidence type="ECO:0000256" key="3">
    <source>
        <dbReference type="ARBA" id="ARBA00022989"/>
    </source>
</evidence>
<reference evidence="7 8" key="1">
    <citation type="journal article" date="2018" name="Proc. Natl. Acad. Sci. U.S.A.">
        <title>Draft genome sequence of Camellia sinensis var. sinensis provides insights into the evolution of the tea genome and tea quality.</title>
        <authorList>
            <person name="Wei C."/>
            <person name="Yang H."/>
            <person name="Wang S."/>
            <person name="Zhao J."/>
            <person name="Liu C."/>
            <person name="Gao L."/>
            <person name="Xia E."/>
            <person name="Lu Y."/>
            <person name="Tai Y."/>
            <person name="She G."/>
            <person name="Sun J."/>
            <person name="Cao H."/>
            <person name="Tong W."/>
            <person name="Gao Q."/>
            <person name="Li Y."/>
            <person name="Deng W."/>
            <person name="Jiang X."/>
            <person name="Wang W."/>
            <person name="Chen Q."/>
            <person name="Zhang S."/>
            <person name="Li H."/>
            <person name="Wu J."/>
            <person name="Wang P."/>
            <person name="Li P."/>
            <person name="Shi C."/>
            <person name="Zheng F."/>
            <person name="Jian J."/>
            <person name="Huang B."/>
            <person name="Shan D."/>
            <person name="Shi M."/>
            <person name="Fang C."/>
            <person name="Yue Y."/>
            <person name="Li F."/>
            <person name="Li D."/>
            <person name="Wei S."/>
            <person name="Han B."/>
            <person name="Jiang C."/>
            <person name="Yin Y."/>
            <person name="Xia T."/>
            <person name="Zhang Z."/>
            <person name="Bennetzen J.L."/>
            <person name="Zhao S."/>
            <person name="Wan X."/>
        </authorList>
    </citation>
    <scope>NUCLEOTIDE SEQUENCE [LARGE SCALE GENOMIC DNA]</scope>
    <source>
        <strain evidence="8">cv. Shuchazao</strain>
        <tissue evidence="7">Leaf</tissue>
    </source>
</reference>
<comment type="caution">
    <text evidence="7">The sequence shown here is derived from an EMBL/GenBank/DDBJ whole genome shotgun (WGS) entry which is preliminary data.</text>
</comment>
<organism evidence="7 8">
    <name type="scientific">Camellia sinensis var. sinensis</name>
    <name type="common">China tea</name>
    <dbReference type="NCBI Taxonomy" id="542762"/>
    <lineage>
        <taxon>Eukaryota</taxon>
        <taxon>Viridiplantae</taxon>
        <taxon>Streptophyta</taxon>
        <taxon>Embryophyta</taxon>
        <taxon>Tracheophyta</taxon>
        <taxon>Spermatophyta</taxon>
        <taxon>Magnoliopsida</taxon>
        <taxon>eudicotyledons</taxon>
        <taxon>Gunneridae</taxon>
        <taxon>Pentapetalae</taxon>
        <taxon>asterids</taxon>
        <taxon>Ericales</taxon>
        <taxon>Theaceae</taxon>
        <taxon>Camellia</taxon>
    </lineage>
</organism>
<dbReference type="GO" id="GO:0016020">
    <property type="term" value="C:membrane"/>
    <property type="evidence" value="ECO:0007669"/>
    <property type="project" value="UniProtKB-SubCell"/>
</dbReference>
<evidence type="ECO:0000256" key="1">
    <source>
        <dbReference type="ARBA" id="ARBA00004141"/>
    </source>
</evidence>
<dbReference type="PANTHER" id="PTHR47002">
    <property type="entry name" value="AQUAPORIN-LIKE"/>
    <property type="match status" value="1"/>
</dbReference>
<feature type="transmembrane region" description="Helical" evidence="6">
    <location>
        <begin position="57"/>
        <end position="77"/>
    </location>
</feature>
<feature type="transmembrane region" description="Helical" evidence="6">
    <location>
        <begin position="213"/>
        <end position="234"/>
    </location>
</feature>
<dbReference type="InterPro" id="IPR000425">
    <property type="entry name" value="MIP"/>
</dbReference>
<gene>
    <name evidence="7" type="ORF">TEA_015945</name>
</gene>
<dbReference type="Gene3D" id="1.20.1080.10">
    <property type="entry name" value="Glycerol uptake facilitator protein"/>
    <property type="match status" value="1"/>
</dbReference>
<dbReference type="GO" id="GO:0015267">
    <property type="term" value="F:channel activity"/>
    <property type="evidence" value="ECO:0007669"/>
    <property type="project" value="InterPro"/>
</dbReference>
<evidence type="ECO:0000313" key="8">
    <source>
        <dbReference type="Proteomes" id="UP000306102"/>
    </source>
</evidence>
<feature type="transmembrane region" description="Helical" evidence="6">
    <location>
        <begin position="130"/>
        <end position="151"/>
    </location>
</feature>
<keyword evidence="2 5" id="KW-0812">Transmembrane</keyword>
<keyword evidence="4 6" id="KW-0472">Membrane</keyword>
<dbReference type="Pfam" id="PF00230">
    <property type="entry name" value="MIP"/>
    <property type="match status" value="1"/>
</dbReference>
<feature type="transmembrane region" description="Helical" evidence="6">
    <location>
        <begin position="185"/>
        <end position="206"/>
    </location>
</feature>
<feature type="transmembrane region" description="Helical" evidence="6">
    <location>
        <begin position="89"/>
        <end position="109"/>
    </location>
</feature>
<dbReference type="EMBL" id="SDRB02000035">
    <property type="protein sequence ID" value="THG23936.1"/>
    <property type="molecule type" value="Genomic_DNA"/>
</dbReference>
<evidence type="ECO:0000256" key="4">
    <source>
        <dbReference type="ARBA" id="ARBA00023136"/>
    </source>
</evidence>
<proteinExistence type="inferred from homology"/>
<dbReference type="PANTHER" id="PTHR47002:SF6">
    <property type="entry name" value="X INTRINSIC PROTEIN"/>
    <property type="match status" value="1"/>
</dbReference>
<dbReference type="InterPro" id="IPR023271">
    <property type="entry name" value="Aquaporin-like"/>
</dbReference>
<dbReference type="Proteomes" id="UP000306102">
    <property type="component" value="Unassembled WGS sequence"/>
</dbReference>
<dbReference type="PRINTS" id="PR00783">
    <property type="entry name" value="MINTRINSICP"/>
</dbReference>
<dbReference type="AlphaFoldDB" id="A0A4S4F5D9"/>
<keyword evidence="8" id="KW-1185">Reference proteome</keyword>
<keyword evidence="5" id="KW-0813">Transport</keyword>
<evidence type="ECO:0000256" key="2">
    <source>
        <dbReference type="ARBA" id="ARBA00022692"/>
    </source>
</evidence>